<proteinExistence type="predicted"/>
<reference evidence="1" key="1">
    <citation type="journal article" date="2020" name="Nature">
        <title>Giant virus diversity and host interactions through global metagenomics.</title>
        <authorList>
            <person name="Schulz F."/>
            <person name="Roux S."/>
            <person name="Paez-Espino D."/>
            <person name="Jungbluth S."/>
            <person name="Walsh D.A."/>
            <person name="Denef V.J."/>
            <person name="McMahon K.D."/>
            <person name="Konstantinidis K.T."/>
            <person name="Eloe-Fadrosh E.A."/>
            <person name="Kyrpides N.C."/>
            <person name="Woyke T."/>
        </authorList>
    </citation>
    <scope>NUCLEOTIDE SEQUENCE</scope>
    <source>
        <strain evidence="1">GVMAG-M-3300025874-2</strain>
    </source>
</reference>
<dbReference type="AlphaFoldDB" id="A0A6C0J7C4"/>
<dbReference type="EMBL" id="MN740346">
    <property type="protein sequence ID" value="QHU01559.1"/>
    <property type="molecule type" value="Genomic_DNA"/>
</dbReference>
<protein>
    <submittedName>
        <fullName evidence="1">Uncharacterized protein</fullName>
    </submittedName>
</protein>
<name>A0A6C0J7C4_9ZZZZ</name>
<accession>A0A6C0J7C4</accession>
<organism evidence="1">
    <name type="scientific">viral metagenome</name>
    <dbReference type="NCBI Taxonomy" id="1070528"/>
    <lineage>
        <taxon>unclassified sequences</taxon>
        <taxon>metagenomes</taxon>
        <taxon>organismal metagenomes</taxon>
    </lineage>
</organism>
<evidence type="ECO:0000313" key="1">
    <source>
        <dbReference type="EMBL" id="QHU01559.1"/>
    </source>
</evidence>
<sequence length="84" mass="10026">MDELGMRFSGKMFDSFICKHNGRITALQIQEEFNIDSLLFEQFMTDRVIAHHCTFFSRYGKICKKDENYIFPKLRSEICPYCLK</sequence>